<dbReference type="Proteomes" id="UP000581688">
    <property type="component" value="Unassembled WGS sequence"/>
</dbReference>
<keyword evidence="5 8" id="KW-1133">Transmembrane helix</keyword>
<evidence type="ECO:0000256" key="5">
    <source>
        <dbReference type="ARBA" id="ARBA00022989"/>
    </source>
</evidence>
<evidence type="ECO:0000256" key="7">
    <source>
        <dbReference type="PROSITE-ProRule" id="PRU00339"/>
    </source>
</evidence>
<keyword evidence="6 8" id="KW-0472">Membrane</keyword>
<evidence type="ECO:0000259" key="9">
    <source>
        <dbReference type="Pfam" id="PF01694"/>
    </source>
</evidence>
<dbReference type="Pfam" id="PF13181">
    <property type="entry name" value="TPR_8"/>
    <property type="match status" value="2"/>
</dbReference>
<organism evidence="10 11">
    <name type="scientific">Salirhabdus euzebyi</name>
    <dbReference type="NCBI Taxonomy" id="394506"/>
    <lineage>
        <taxon>Bacteria</taxon>
        <taxon>Bacillati</taxon>
        <taxon>Bacillota</taxon>
        <taxon>Bacilli</taxon>
        <taxon>Bacillales</taxon>
        <taxon>Bacillaceae</taxon>
        <taxon>Salirhabdus</taxon>
    </lineage>
</organism>
<dbReference type="InterPro" id="IPR050925">
    <property type="entry name" value="Rhomboid_protease_S54"/>
</dbReference>
<protein>
    <submittedName>
        <fullName evidence="10">Rhomboid protease GluP</fullName>
        <ecNumber evidence="10">3.4.21.105</ecNumber>
    </submittedName>
</protein>
<keyword evidence="4 10" id="KW-0378">Hydrolase</keyword>
<feature type="transmembrane region" description="Helical" evidence="8">
    <location>
        <begin position="368"/>
        <end position="389"/>
    </location>
</feature>
<dbReference type="GO" id="GO:0016020">
    <property type="term" value="C:membrane"/>
    <property type="evidence" value="ECO:0007669"/>
    <property type="project" value="UniProtKB-SubCell"/>
</dbReference>
<comment type="similarity">
    <text evidence="2">Belongs to the peptidase S54 family.</text>
</comment>
<comment type="subcellular location">
    <subcellularLocation>
        <location evidence="1">Membrane</location>
        <topology evidence="1">Multi-pass membrane protein</topology>
    </subcellularLocation>
</comment>
<dbReference type="SMART" id="SM00028">
    <property type="entry name" value="TPR"/>
    <property type="match status" value="3"/>
</dbReference>
<dbReference type="Pfam" id="PF01694">
    <property type="entry name" value="Rhomboid"/>
    <property type="match status" value="1"/>
</dbReference>
<dbReference type="InterPro" id="IPR035952">
    <property type="entry name" value="Rhomboid-like_sf"/>
</dbReference>
<keyword evidence="10" id="KW-0645">Protease</keyword>
<gene>
    <name evidence="10" type="ORF">HNQ94_002748</name>
</gene>
<evidence type="ECO:0000256" key="4">
    <source>
        <dbReference type="ARBA" id="ARBA00022801"/>
    </source>
</evidence>
<evidence type="ECO:0000256" key="6">
    <source>
        <dbReference type="ARBA" id="ARBA00023136"/>
    </source>
</evidence>
<feature type="transmembrane region" description="Helical" evidence="8">
    <location>
        <begin position="268"/>
        <end position="286"/>
    </location>
</feature>
<dbReference type="PANTHER" id="PTHR43731">
    <property type="entry name" value="RHOMBOID PROTEASE"/>
    <property type="match status" value="1"/>
</dbReference>
<evidence type="ECO:0000256" key="1">
    <source>
        <dbReference type="ARBA" id="ARBA00004141"/>
    </source>
</evidence>
<feature type="transmembrane region" description="Helical" evidence="8">
    <location>
        <begin position="292"/>
        <end position="311"/>
    </location>
</feature>
<proteinExistence type="inferred from homology"/>
<dbReference type="GO" id="GO:0006508">
    <property type="term" value="P:proteolysis"/>
    <property type="evidence" value="ECO:0007669"/>
    <property type="project" value="UniProtKB-KW"/>
</dbReference>
<dbReference type="EMBL" id="JACHGH010000008">
    <property type="protein sequence ID" value="MBB6454273.1"/>
    <property type="molecule type" value="Genomic_DNA"/>
</dbReference>
<evidence type="ECO:0000313" key="10">
    <source>
        <dbReference type="EMBL" id="MBB6454273.1"/>
    </source>
</evidence>
<evidence type="ECO:0000256" key="8">
    <source>
        <dbReference type="SAM" id="Phobius"/>
    </source>
</evidence>
<feature type="repeat" description="TPR" evidence="7">
    <location>
        <begin position="468"/>
        <end position="501"/>
    </location>
</feature>
<dbReference type="AlphaFoldDB" id="A0A841Q7F7"/>
<keyword evidence="11" id="KW-1185">Reference proteome</keyword>
<dbReference type="PANTHER" id="PTHR43731:SF14">
    <property type="entry name" value="PRESENILIN-ASSOCIATED RHOMBOID-LIKE PROTEIN, MITOCHONDRIAL"/>
    <property type="match status" value="1"/>
</dbReference>
<dbReference type="SUPFAM" id="SSF144091">
    <property type="entry name" value="Rhomboid-like"/>
    <property type="match status" value="1"/>
</dbReference>
<dbReference type="InterPro" id="IPR019734">
    <property type="entry name" value="TPR_rpt"/>
</dbReference>
<dbReference type="EC" id="3.4.21.105" evidence="10"/>
<accession>A0A841Q7F7</accession>
<dbReference type="GO" id="GO:0004252">
    <property type="term" value="F:serine-type endopeptidase activity"/>
    <property type="evidence" value="ECO:0007669"/>
    <property type="project" value="InterPro"/>
</dbReference>
<feature type="transmembrane region" description="Helical" evidence="8">
    <location>
        <begin position="323"/>
        <end position="339"/>
    </location>
</feature>
<dbReference type="PROSITE" id="PS50005">
    <property type="entry name" value="TPR"/>
    <property type="match status" value="1"/>
</dbReference>
<feature type="domain" description="Peptidase S54 rhomboid" evidence="9">
    <location>
        <begin position="227"/>
        <end position="360"/>
    </location>
</feature>
<sequence length="519" mass="59940">MFYQNEFYFWKISHYLMDQYEFDLIQVDERNHEIWLEGVINKKRHVIRLFMHDFDWTNHLKKDLAYLIERIKKVKGLLRGKDVEVHNIYISQYPPVDDWYSVKKPIVVKERKNLTIHTHFFVEEGREEEIGQFFHSLSLEKPNISVPASPEESHVTVQYIKHRVISQHQKRKKEASALFSYGKPFLTYILLLVNVVVFLLMENAGDSTDTFHLIEWGAKFNPYIIDGEWWRIVSSMFIHVGYLHLLMNMLALYYLGNAVERMYGSFKFFIIYFLAGVFGGLASFSFNTSVAAGASGAIFGLFGALLFFGLINRKLFFQTMGSNLLFIIGLNIVLGISVPSIDNSAHMGGLIGGFLAAAIVQMPRKRNILLQVASLLVYVFVIGSLVYYGTENTKNSHDPNIQLVLAQKELDEKNYSQAIELLTKGIHYADDSNEYLYFNRSLAYIYLDEWEKAKDDLVKAVTINESLAEGHYNLALVYSELAEYENAFTHAEKAASIRPDDSQFQRVKEKLREVRDSLN</sequence>
<feature type="transmembrane region" description="Helical" evidence="8">
    <location>
        <begin position="178"/>
        <end position="201"/>
    </location>
</feature>
<dbReference type="RefSeq" id="WP_174494663.1">
    <property type="nucleotide sequence ID" value="NZ_CADDWK010000001.1"/>
</dbReference>
<evidence type="ECO:0000256" key="2">
    <source>
        <dbReference type="ARBA" id="ARBA00009045"/>
    </source>
</evidence>
<dbReference type="InterPro" id="IPR011990">
    <property type="entry name" value="TPR-like_helical_dom_sf"/>
</dbReference>
<reference evidence="10 11" key="1">
    <citation type="submission" date="2020-08" db="EMBL/GenBank/DDBJ databases">
        <title>Genomic Encyclopedia of Type Strains, Phase IV (KMG-IV): sequencing the most valuable type-strain genomes for metagenomic binning, comparative biology and taxonomic classification.</title>
        <authorList>
            <person name="Goeker M."/>
        </authorList>
    </citation>
    <scope>NUCLEOTIDE SEQUENCE [LARGE SCALE GENOMIC DNA]</scope>
    <source>
        <strain evidence="10 11">DSM 19612</strain>
    </source>
</reference>
<keyword evidence="7" id="KW-0802">TPR repeat</keyword>
<evidence type="ECO:0000313" key="11">
    <source>
        <dbReference type="Proteomes" id="UP000581688"/>
    </source>
</evidence>
<keyword evidence="3 8" id="KW-0812">Transmembrane</keyword>
<feature type="transmembrane region" description="Helical" evidence="8">
    <location>
        <begin position="236"/>
        <end position="256"/>
    </location>
</feature>
<dbReference type="Gene3D" id="1.25.40.10">
    <property type="entry name" value="Tetratricopeptide repeat domain"/>
    <property type="match status" value="1"/>
</dbReference>
<dbReference type="Gene3D" id="1.20.1540.10">
    <property type="entry name" value="Rhomboid-like"/>
    <property type="match status" value="1"/>
</dbReference>
<comment type="caution">
    <text evidence="10">The sequence shown here is derived from an EMBL/GenBank/DDBJ whole genome shotgun (WGS) entry which is preliminary data.</text>
</comment>
<evidence type="ECO:0000256" key="3">
    <source>
        <dbReference type="ARBA" id="ARBA00022692"/>
    </source>
</evidence>
<name>A0A841Q7F7_9BACI</name>
<dbReference type="SUPFAM" id="SSF48452">
    <property type="entry name" value="TPR-like"/>
    <property type="match status" value="1"/>
</dbReference>
<dbReference type="InterPro" id="IPR022764">
    <property type="entry name" value="Peptidase_S54_rhomboid_dom"/>
</dbReference>